<dbReference type="InterPro" id="IPR003329">
    <property type="entry name" value="Cytidylyl_trans"/>
</dbReference>
<dbReference type="PANTHER" id="PTHR42866:SF1">
    <property type="entry name" value="SPORE COAT POLYSACCHARIDE BIOSYNTHESIS PROTEIN SPSF"/>
    <property type="match status" value="1"/>
</dbReference>
<dbReference type="RefSeq" id="WP_136386311.1">
    <property type="nucleotide sequence ID" value="NZ_SSOD01000017.1"/>
</dbReference>
<dbReference type="EMBL" id="SSOD01000017">
    <property type="protein sequence ID" value="THF57633.1"/>
    <property type="molecule type" value="Genomic_DNA"/>
</dbReference>
<dbReference type="CDD" id="cd02518">
    <property type="entry name" value="GT2_SpsF"/>
    <property type="match status" value="1"/>
</dbReference>
<dbReference type="GO" id="GO:0005829">
    <property type="term" value="C:cytosol"/>
    <property type="evidence" value="ECO:0007669"/>
    <property type="project" value="TreeGrafter"/>
</dbReference>
<dbReference type="Proteomes" id="UP000307956">
    <property type="component" value="Unassembled WGS sequence"/>
</dbReference>
<sequence>MSVGAVVQARMGSTRLPGKVLRDIAGRPLLAHVLDRLGHLRHRVVIVVATSTEVQDDEIARWCHSQGVVTFRGSETDVLDRYWRCAEQFGFEHVVRLTADNPFTDIEELDRLLDLHLSGCYDYSHSFGQMPLGVGAEIFSRAALAKSHAEGHKPNHREHVNEYIEEMPEAFRIGRLVVPAAKVAPALRLTVDTLDDWQRACQLANASLGRPLETEEAIRLCSQSV</sequence>
<name>A0A4S4AEY8_9RHOO</name>
<protein>
    <submittedName>
        <fullName evidence="1">Acylneuraminate cytidylyltransferase</fullName>
    </submittedName>
</protein>
<accession>A0A4S4AEY8</accession>
<comment type="caution">
    <text evidence="1">The sequence shown here is derived from an EMBL/GenBank/DDBJ whole genome shotgun (WGS) entry which is preliminary data.</text>
</comment>
<gene>
    <name evidence="1" type="ORF">E6O51_17545</name>
</gene>
<evidence type="ECO:0000313" key="2">
    <source>
        <dbReference type="Proteomes" id="UP000307956"/>
    </source>
</evidence>
<dbReference type="InterPro" id="IPR029044">
    <property type="entry name" value="Nucleotide-diphossugar_trans"/>
</dbReference>
<dbReference type="PANTHER" id="PTHR42866">
    <property type="entry name" value="3-DEOXY-MANNO-OCTULOSONATE CYTIDYLYLTRANSFERASE"/>
    <property type="match status" value="1"/>
</dbReference>
<organism evidence="1 2">
    <name type="scientific">Pseudothauera rhizosphaerae</name>
    <dbReference type="NCBI Taxonomy" id="2565932"/>
    <lineage>
        <taxon>Bacteria</taxon>
        <taxon>Pseudomonadati</taxon>
        <taxon>Pseudomonadota</taxon>
        <taxon>Betaproteobacteria</taxon>
        <taxon>Rhodocyclales</taxon>
        <taxon>Zoogloeaceae</taxon>
        <taxon>Pseudothauera</taxon>
    </lineage>
</organism>
<dbReference type="GO" id="GO:0016779">
    <property type="term" value="F:nucleotidyltransferase activity"/>
    <property type="evidence" value="ECO:0007669"/>
    <property type="project" value="UniProtKB-KW"/>
</dbReference>
<dbReference type="Pfam" id="PF02348">
    <property type="entry name" value="CTP_transf_3"/>
    <property type="match status" value="1"/>
</dbReference>
<dbReference type="Gene3D" id="3.90.550.10">
    <property type="entry name" value="Spore Coat Polysaccharide Biosynthesis Protein SpsA, Chain A"/>
    <property type="match status" value="1"/>
</dbReference>
<keyword evidence="1" id="KW-0808">Transferase</keyword>
<keyword evidence="1" id="KW-0548">Nucleotidyltransferase</keyword>
<dbReference type="OrthoDB" id="9801052at2"/>
<keyword evidence="2" id="KW-1185">Reference proteome</keyword>
<dbReference type="SUPFAM" id="SSF53448">
    <property type="entry name" value="Nucleotide-diphospho-sugar transferases"/>
    <property type="match status" value="1"/>
</dbReference>
<proteinExistence type="predicted"/>
<reference evidence="1 2" key="1">
    <citation type="submission" date="2019-04" db="EMBL/GenBank/DDBJ databases">
        <title>Azoarcus rhizosphaerae sp. nov. isolated from rhizosphere of Ficus religiosa.</title>
        <authorList>
            <person name="Lin S.-Y."/>
            <person name="Hameed A."/>
            <person name="Hsu Y.-H."/>
            <person name="Young C.-C."/>
        </authorList>
    </citation>
    <scope>NUCLEOTIDE SEQUENCE [LARGE SCALE GENOMIC DNA]</scope>
    <source>
        <strain evidence="1 2">CC-YHH848</strain>
    </source>
</reference>
<dbReference type="AlphaFoldDB" id="A0A4S4AEY8"/>
<evidence type="ECO:0000313" key="1">
    <source>
        <dbReference type="EMBL" id="THF57633.1"/>
    </source>
</evidence>